<dbReference type="Proteomes" id="UP000430670">
    <property type="component" value="Unassembled WGS sequence"/>
</dbReference>
<dbReference type="RefSeq" id="WP_155474902.1">
    <property type="nucleotide sequence ID" value="NZ_WNKU01000001.1"/>
</dbReference>
<evidence type="ECO:0000313" key="3">
    <source>
        <dbReference type="EMBL" id="MTV47845.1"/>
    </source>
</evidence>
<feature type="region of interest" description="Disordered" evidence="1">
    <location>
        <begin position="93"/>
        <end position="112"/>
    </location>
</feature>
<feature type="chain" id="PRO_5038444405" description="Lipoprotein" evidence="2">
    <location>
        <begin position="23"/>
        <end position="217"/>
    </location>
</feature>
<feature type="signal peptide" evidence="2">
    <location>
        <begin position="1"/>
        <end position="22"/>
    </location>
</feature>
<gene>
    <name evidence="3" type="ORF">GJ688_02450</name>
</gene>
<name>A0A6I3SDL9_HELMO</name>
<evidence type="ECO:0000313" key="4">
    <source>
        <dbReference type="Proteomes" id="UP000430670"/>
    </source>
</evidence>
<dbReference type="EMBL" id="WNKU01000001">
    <property type="protein sequence ID" value="MTV47845.1"/>
    <property type="molecule type" value="Genomic_DNA"/>
</dbReference>
<protein>
    <recommendedName>
        <fullName evidence="5">Lipoprotein</fullName>
    </recommendedName>
</protein>
<reference evidence="3 4" key="1">
    <citation type="submission" date="2019-11" db="EMBL/GenBank/DDBJ databases">
        <title>Whole-genome sequence of a the green, strictly anaerobic photosynthetic bacterium Heliobacillus mobilis DSM 6151.</title>
        <authorList>
            <person name="Kyndt J.A."/>
            <person name="Meyer T.E."/>
        </authorList>
    </citation>
    <scope>NUCLEOTIDE SEQUENCE [LARGE SCALE GENOMIC DNA]</scope>
    <source>
        <strain evidence="3 4">DSM 6151</strain>
    </source>
</reference>
<dbReference type="OrthoDB" id="2005724at2"/>
<accession>A0A6I3SDL9</accession>
<evidence type="ECO:0000256" key="2">
    <source>
        <dbReference type="SAM" id="SignalP"/>
    </source>
</evidence>
<feature type="compositionally biased region" description="Polar residues" evidence="1">
    <location>
        <begin position="58"/>
        <end position="77"/>
    </location>
</feature>
<keyword evidence="2" id="KW-0732">Signal</keyword>
<organism evidence="3 4">
    <name type="scientific">Heliobacterium mobile</name>
    <name type="common">Heliobacillus mobilis</name>
    <dbReference type="NCBI Taxonomy" id="28064"/>
    <lineage>
        <taxon>Bacteria</taxon>
        <taxon>Bacillati</taxon>
        <taxon>Bacillota</taxon>
        <taxon>Clostridia</taxon>
        <taxon>Eubacteriales</taxon>
        <taxon>Heliobacteriaceae</taxon>
        <taxon>Heliobacterium</taxon>
    </lineage>
</organism>
<comment type="caution">
    <text evidence="3">The sequence shown here is derived from an EMBL/GenBank/DDBJ whole genome shotgun (WGS) entry which is preliminary data.</text>
</comment>
<dbReference type="AlphaFoldDB" id="A0A6I3SDL9"/>
<dbReference type="PROSITE" id="PS51257">
    <property type="entry name" value="PROKAR_LIPOPROTEIN"/>
    <property type="match status" value="1"/>
</dbReference>
<keyword evidence="4" id="KW-1185">Reference proteome</keyword>
<sequence length="217" mass="23841">MKSSRKVAIFLLLLGLPPLTSACALTTDHPSLPAVQEAGQVRKEVFVDEKLPLEGRENQSNASGEPTSKQPSEITTRPITTIDLKNESIAGIAPKMSEKEFQEKRPSSVPKVEKGMEQDQLVLYRFDDGLNVGFRKKKPDETVTVETVFIESGAYGTAKGIKLGMTEAEVFAAYGEPAAKQTNSDGTWWSYYSQDGVQLSFVLNYGMIKKIYLQTGA</sequence>
<feature type="region of interest" description="Disordered" evidence="1">
    <location>
        <begin position="52"/>
        <end position="77"/>
    </location>
</feature>
<evidence type="ECO:0008006" key="5">
    <source>
        <dbReference type="Google" id="ProtNLM"/>
    </source>
</evidence>
<proteinExistence type="predicted"/>
<evidence type="ECO:0000256" key="1">
    <source>
        <dbReference type="SAM" id="MobiDB-lite"/>
    </source>
</evidence>
<feature type="compositionally biased region" description="Basic and acidic residues" evidence="1">
    <location>
        <begin position="96"/>
        <end position="112"/>
    </location>
</feature>